<protein>
    <submittedName>
        <fullName evidence="1">Uncharacterized protein</fullName>
    </submittedName>
</protein>
<name>A0ACB9JK36_9ASTR</name>
<dbReference type="EMBL" id="CM042020">
    <property type="protein sequence ID" value="KAI3820839.1"/>
    <property type="molecule type" value="Genomic_DNA"/>
</dbReference>
<comment type="caution">
    <text evidence="1">The sequence shown here is derived from an EMBL/GenBank/DDBJ whole genome shotgun (WGS) entry which is preliminary data.</text>
</comment>
<accession>A0ACB9JK36</accession>
<evidence type="ECO:0000313" key="1">
    <source>
        <dbReference type="EMBL" id="KAI3820839.1"/>
    </source>
</evidence>
<reference evidence="2" key="1">
    <citation type="journal article" date="2022" name="Mol. Ecol. Resour.">
        <title>The genomes of chicory, endive, great burdock and yacon provide insights into Asteraceae palaeo-polyploidization history and plant inulin production.</title>
        <authorList>
            <person name="Fan W."/>
            <person name="Wang S."/>
            <person name="Wang H."/>
            <person name="Wang A."/>
            <person name="Jiang F."/>
            <person name="Liu H."/>
            <person name="Zhao H."/>
            <person name="Xu D."/>
            <person name="Zhang Y."/>
        </authorList>
    </citation>
    <scope>NUCLEOTIDE SEQUENCE [LARGE SCALE GENOMIC DNA]</scope>
    <source>
        <strain evidence="2">cv. Yunnan</strain>
    </source>
</reference>
<dbReference type="Proteomes" id="UP001056120">
    <property type="component" value="Linkage Group LG03"/>
</dbReference>
<proteinExistence type="predicted"/>
<reference evidence="1 2" key="2">
    <citation type="journal article" date="2022" name="Mol. Ecol. Resour.">
        <title>The genomes of chicory, endive, great burdock and yacon provide insights into Asteraceae paleo-polyploidization history and plant inulin production.</title>
        <authorList>
            <person name="Fan W."/>
            <person name="Wang S."/>
            <person name="Wang H."/>
            <person name="Wang A."/>
            <person name="Jiang F."/>
            <person name="Liu H."/>
            <person name="Zhao H."/>
            <person name="Xu D."/>
            <person name="Zhang Y."/>
        </authorList>
    </citation>
    <scope>NUCLEOTIDE SEQUENCE [LARGE SCALE GENOMIC DNA]</scope>
    <source>
        <strain evidence="2">cv. Yunnan</strain>
        <tissue evidence="1">Leaves</tissue>
    </source>
</reference>
<organism evidence="1 2">
    <name type="scientific">Smallanthus sonchifolius</name>
    <dbReference type="NCBI Taxonomy" id="185202"/>
    <lineage>
        <taxon>Eukaryota</taxon>
        <taxon>Viridiplantae</taxon>
        <taxon>Streptophyta</taxon>
        <taxon>Embryophyta</taxon>
        <taxon>Tracheophyta</taxon>
        <taxon>Spermatophyta</taxon>
        <taxon>Magnoliopsida</taxon>
        <taxon>eudicotyledons</taxon>
        <taxon>Gunneridae</taxon>
        <taxon>Pentapetalae</taxon>
        <taxon>asterids</taxon>
        <taxon>campanulids</taxon>
        <taxon>Asterales</taxon>
        <taxon>Asteraceae</taxon>
        <taxon>Asteroideae</taxon>
        <taxon>Heliantheae alliance</taxon>
        <taxon>Millerieae</taxon>
        <taxon>Smallanthus</taxon>
    </lineage>
</organism>
<sequence length="117" mass="12781">MGEALIINIIDLHFTPTKVCPLSEAMATTTNLLSFSATLLMLLLLLSSTSNAVPMSRSLNLMDIEGSPGHLKDLNNIHPDSVNHESWEIKESVTGRMNLEVNDYPGSGANNRHTPRP</sequence>
<evidence type="ECO:0000313" key="2">
    <source>
        <dbReference type="Proteomes" id="UP001056120"/>
    </source>
</evidence>
<gene>
    <name evidence="1" type="ORF">L1987_08388</name>
</gene>
<keyword evidence="2" id="KW-1185">Reference proteome</keyword>